<organism evidence="2 3">
    <name type="scientific">Zophobas morio</name>
    <dbReference type="NCBI Taxonomy" id="2755281"/>
    <lineage>
        <taxon>Eukaryota</taxon>
        <taxon>Metazoa</taxon>
        <taxon>Ecdysozoa</taxon>
        <taxon>Arthropoda</taxon>
        <taxon>Hexapoda</taxon>
        <taxon>Insecta</taxon>
        <taxon>Pterygota</taxon>
        <taxon>Neoptera</taxon>
        <taxon>Endopterygota</taxon>
        <taxon>Coleoptera</taxon>
        <taxon>Polyphaga</taxon>
        <taxon>Cucujiformia</taxon>
        <taxon>Tenebrionidae</taxon>
        <taxon>Zophobas</taxon>
    </lineage>
</organism>
<accession>A0AA38M879</accession>
<evidence type="ECO:0000313" key="3">
    <source>
        <dbReference type="Proteomes" id="UP001168821"/>
    </source>
</evidence>
<feature type="signal peptide" evidence="1">
    <location>
        <begin position="1"/>
        <end position="19"/>
    </location>
</feature>
<evidence type="ECO:0000313" key="2">
    <source>
        <dbReference type="EMBL" id="KAJ3646779.1"/>
    </source>
</evidence>
<dbReference type="Pfam" id="PF07165">
    <property type="entry name" value="DUF1397"/>
    <property type="match status" value="1"/>
</dbReference>
<dbReference type="AlphaFoldDB" id="A0AA38M879"/>
<sequence>MKLVFVVFAIFAVINSALCDSSEEVIENVKSKHVKKLLTKNKEHLDEGLEKLEKHCPGVGDKLKHAIKSFQECDDKVDDSLTICHAIQSHTLNCTKPLLDVVDGCLPQKAKGLPTLGVKSLLSVADFLCKQTGESIFELVNPCLWEDDETEGGEETENECEKKAVALAEKFGDENTIPTQSEICSTATSLRTCLKEDVHKQCKNQKTQDAVLGLFDAIVAPCSHINEV</sequence>
<gene>
    <name evidence="2" type="ORF">Zmor_024351</name>
</gene>
<evidence type="ECO:0000256" key="1">
    <source>
        <dbReference type="SAM" id="SignalP"/>
    </source>
</evidence>
<name>A0AA38M879_9CUCU</name>
<dbReference type="Proteomes" id="UP001168821">
    <property type="component" value="Unassembled WGS sequence"/>
</dbReference>
<reference evidence="2" key="1">
    <citation type="journal article" date="2023" name="G3 (Bethesda)">
        <title>Whole genome assemblies of Zophobas morio and Tenebrio molitor.</title>
        <authorList>
            <person name="Kaur S."/>
            <person name="Stinson S.A."/>
            <person name="diCenzo G.C."/>
        </authorList>
    </citation>
    <scope>NUCLEOTIDE SEQUENCE</scope>
    <source>
        <strain evidence="2">QUZm001</strain>
    </source>
</reference>
<feature type="chain" id="PRO_5041266723" evidence="1">
    <location>
        <begin position="20"/>
        <end position="228"/>
    </location>
</feature>
<keyword evidence="3" id="KW-1185">Reference proteome</keyword>
<keyword evidence="1" id="KW-0732">Signal</keyword>
<dbReference type="InterPro" id="IPR009832">
    <property type="entry name" value="DUF1397"/>
</dbReference>
<protein>
    <submittedName>
        <fullName evidence="2">Uncharacterized protein</fullName>
    </submittedName>
</protein>
<proteinExistence type="predicted"/>
<dbReference type="EMBL" id="JALNTZ010000007">
    <property type="protein sequence ID" value="KAJ3646779.1"/>
    <property type="molecule type" value="Genomic_DNA"/>
</dbReference>
<comment type="caution">
    <text evidence="2">The sequence shown here is derived from an EMBL/GenBank/DDBJ whole genome shotgun (WGS) entry which is preliminary data.</text>
</comment>